<sequence length="80" mass="8507">MARMLKDALSTPEGCDLVLEGDIPEKRNSHHRTAPSTPTESHVTHLPAGHGAGTKHNYSVPTPSCRSSESKPSTSLFSGI</sequence>
<organism evidence="2 3">
    <name type="scientific">Patagioenas fasciata monilis</name>
    <dbReference type="NCBI Taxonomy" id="372326"/>
    <lineage>
        <taxon>Eukaryota</taxon>
        <taxon>Metazoa</taxon>
        <taxon>Chordata</taxon>
        <taxon>Craniata</taxon>
        <taxon>Vertebrata</taxon>
        <taxon>Euteleostomi</taxon>
        <taxon>Archelosauria</taxon>
        <taxon>Archosauria</taxon>
        <taxon>Dinosauria</taxon>
        <taxon>Saurischia</taxon>
        <taxon>Theropoda</taxon>
        <taxon>Coelurosauria</taxon>
        <taxon>Aves</taxon>
        <taxon>Neognathae</taxon>
        <taxon>Neoaves</taxon>
        <taxon>Columbimorphae</taxon>
        <taxon>Columbiformes</taxon>
        <taxon>Columbidae</taxon>
        <taxon>Patagioenas</taxon>
    </lineage>
</organism>
<feature type="compositionally biased region" description="Polar residues" evidence="1">
    <location>
        <begin position="56"/>
        <end position="80"/>
    </location>
</feature>
<gene>
    <name evidence="2" type="ORF">AV530_004946</name>
</gene>
<reference evidence="2 3" key="1">
    <citation type="submission" date="2016-02" db="EMBL/GenBank/DDBJ databases">
        <title>Band-tailed pigeon sequencing and assembly.</title>
        <authorList>
            <person name="Soares A.E."/>
            <person name="Novak B.J."/>
            <person name="Rice E.S."/>
            <person name="O'Connell B."/>
            <person name="Chang D."/>
            <person name="Weber S."/>
            <person name="Shapiro B."/>
        </authorList>
    </citation>
    <scope>NUCLEOTIDE SEQUENCE [LARGE SCALE GENOMIC DNA]</scope>
    <source>
        <strain evidence="2">BTP2013</strain>
        <tissue evidence="2">Blood</tissue>
    </source>
</reference>
<keyword evidence="3" id="KW-1185">Reference proteome</keyword>
<evidence type="ECO:0000313" key="2">
    <source>
        <dbReference type="EMBL" id="OPJ78988.1"/>
    </source>
</evidence>
<proteinExistence type="predicted"/>
<comment type="caution">
    <text evidence="2">The sequence shown here is derived from an EMBL/GenBank/DDBJ whole genome shotgun (WGS) entry which is preliminary data.</text>
</comment>
<dbReference type="Proteomes" id="UP000190648">
    <property type="component" value="Unassembled WGS sequence"/>
</dbReference>
<protein>
    <submittedName>
        <fullName evidence="2">Uncharacterized protein</fullName>
    </submittedName>
</protein>
<accession>A0A1V4K3D8</accession>
<dbReference type="AlphaFoldDB" id="A0A1V4K3D8"/>
<evidence type="ECO:0000313" key="3">
    <source>
        <dbReference type="Proteomes" id="UP000190648"/>
    </source>
</evidence>
<evidence type="ECO:0000256" key="1">
    <source>
        <dbReference type="SAM" id="MobiDB-lite"/>
    </source>
</evidence>
<dbReference type="EMBL" id="LSYS01004732">
    <property type="protein sequence ID" value="OPJ78988.1"/>
    <property type="molecule type" value="Genomic_DNA"/>
</dbReference>
<name>A0A1V4K3D8_PATFA</name>
<feature type="region of interest" description="Disordered" evidence="1">
    <location>
        <begin position="1"/>
        <end position="80"/>
    </location>
</feature>